<dbReference type="AlphaFoldDB" id="G2XTY2"/>
<evidence type="ECO:0000313" key="2">
    <source>
        <dbReference type="Proteomes" id="UP000008177"/>
    </source>
</evidence>
<sequence length="83" mass="9712">MGEQVKTMVGTSVIAATTFPRFMSLATELWSQMWRDTLPDTIEPALYQFKIGCWHPIFLSNPTASIVRRMKWRICFHNFLKKC</sequence>
<evidence type="ECO:0000313" key="1">
    <source>
        <dbReference type="EMBL" id="CCD43952.1"/>
    </source>
</evidence>
<dbReference type="InParanoid" id="G2XTY2"/>
<protein>
    <submittedName>
        <fullName evidence="1">Uncharacterized protein</fullName>
    </submittedName>
</protein>
<organism evidence="1 2">
    <name type="scientific">Botryotinia fuckeliana (strain T4)</name>
    <name type="common">Noble rot fungus</name>
    <name type="synonym">Botrytis cinerea</name>
    <dbReference type="NCBI Taxonomy" id="999810"/>
    <lineage>
        <taxon>Eukaryota</taxon>
        <taxon>Fungi</taxon>
        <taxon>Dikarya</taxon>
        <taxon>Ascomycota</taxon>
        <taxon>Pezizomycotina</taxon>
        <taxon>Leotiomycetes</taxon>
        <taxon>Helotiales</taxon>
        <taxon>Sclerotiniaceae</taxon>
        <taxon>Botrytis</taxon>
    </lineage>
</organism>
<dbReference type="OrthoDB" id="3546385at2759"/>
<gene>
    <name evidence="1" type="ORF">BofuT4_uP061620.1</name>
</gene>
<reference evidence="2" key="1">
    <citation type="journal article" date="2011" name="PLoS Genet.">
        <title>Genomic analysis of the necrotrophic fungal pathogens Sclerotinia sclerotiorum and Botrytis cinerea.</title>
        <authorList>
            <person name="Amselem J."/>
            <person name="Cuomo C.A."/>
            <person name="van Kan J.A."/>
            <person name="Viaud M."/>
            <person name="Benito E.P."/>
            <person name="Couloux A."/>
            <person name="Coutinho P.M."/>
            <person name="de Vries R.P."/>
            <person name="Dyer P.S."/>
            <person name="Fillinger S."/>
            <person name="Fournier E."/>
            <person name="Gout L."/>
            <person name="Hahn M."/>
            <person name="Kohn L."/>
            <person name="Lapalu N."/>
            <person name="Plummer K.M."/>
            <person name="Pradier J.M."/>
            <person name="Quevillon E."/>
            <person name="Sharon A."/>
            <person name="Simon A."/>
            <person name="ten Have A."/>
            <person name="Tudzynski B."/>
            <person name="Tudzynski P."/>
            <person name="Wincker P."/>
            <person name="Andrew M."/>
            <person name="Anthouard V."/>
            <person name="Beever R.E."/>
            <person name="Beffa R."/>
            <person name="Benoit I."/>
            <person name="Bouzid O."/>
            <person name="Brault B."/>
            <person name="Chen Z."/>
            <person name="Choquer M."/>
            <person name="Collemare J."/>
            <person name="Cotton P."/>
            <person name="Danchin E.G."/>
            <person name="Da Silva C."/>
            <person name="Gautier A."/>
            <person name="Giraud C."/>
            <person name="Giraud T."/>
            <person name="Gonzalez C."/>
            <person name="Grossetete S."/>
            <person name="Guldener U."/>
            <person name="Henrissat B."/>
            <person name="Howlett B.J."/>
            <person name="Kodira C."/>
            <person name="Kretschmer M."/>
            <person name="Lappartient A."/>
            <person name="Leroch M."/>
            <person name="Levis C."/>
            <person name="Mauceli E."/>
            <person name="Neuveglise C."/>
            <person name="Oeser B."/>
            <person name="Pearson M."/>
            <person name="Poulain J."/>
            <person name="Poussereau N."/>
            <person name="Quesneville H."/>
            <person name="Rascle C."/>
            <person name="Schumacher J."/>
            <person name="Segurens B."/>
            <person name="Sexton A."/>
            <person name="Silva E."/>
            <person name="Sirven C."/>
            <person name="Soanes D.M."/>
            <person name="Talbot N.J."/>
            <person name="Templeton M."/>
            <person name="Yandava C."/>
            <person name="Yarden O."/>
            <person name="Zeng Q."/>
            <person name="Rollins J.A."/>
            <person name="Lebrun M.H."/>
            <person name="Dickman M."/>
        </authorList>
    </citation>
    <scope>NUCLEOTIDE SEQUENCE [LARGE SCALE GENOMIC DNA]</scope>
    <source>
        <strain evidence="2">T4</strain>
    </source>
</reference>
<name>G2XTY2_BOTF4</name>
<dbReference type="Proteomes" id="UP000008177">
    <property type="component" value="Unplaced contigs"/>
</dbReference>
<accession>G2XTY2</accession>
<proteinExistence type="predicted"/>
<dbReference type="HOGENOM" id="CLU_2542295_0_0_1"/>
<dbReference type="EMBL" id="FQ790267">
    <property type="protein sequence ID" value="CCD43952.1"/>
    <property type="molecule type" value="Genomic_DNA"/>
</dbReference>